<organism evidence="1">
    <name type="scientific">viral metagenome</name>
    <dbReference type="NCBI Taxonomy" id="1070528"/>
    <lineage>
        <taxon>unclassified sequences</taxon>
        <taxon>metagenomes</taxon>
        <taxon>organismal metagenomes</taxon>
    </lineage>
</organism>
<sequence>MSELTALQGAITPSFTGSTDSVTYFRHMVTLMSGLLPTSELGSIISISIVLYCLSRQHPHLLKEWLAGNFVILVQSDDVLFTTDLIIDVDQFKADAAKLGIKVKMKEGSTFLQKFLPVGVVSKLTKPFSRNMQQTAFNEDNYDGKPDAVLRLGFVSRCHLLESHPLFKSFFPKLLDLYASTFPYMSEAKVLKEWKQGNFILQPDDFRAIEQYAATAGGKSIMTNLLERAAYDPSAKYVISMLQGKGLTLDFLEADQVRARAEYTKALFTTPSSDDLSQLLHFSRWNM</sequence>
<dbReference type="AlphaFoldDB" id="A0A2V0RKL1"/>
<protein>
    <submittedName>
        <fullName evidence="1">Uncharacterized protein</fullName>
    </submittedName>
</protein>
<comment type="caution">
    <text evidence="1">The sequence shown here is derived from an EMBL/GenBank/DDBJ whole genome shotgun (WGS) entry which is preliminary data.</text>
</comment>
<proteinExistence type="predicted"/>
<name>A0A2V0RKL1_9ZZZZ</name>
<accession>A0A2V0RKL1</accession>
<dbReference type="InterPro" id="IPR043502">
    <property type="entry name" value="DNA/RNA_pol_sf"/>
</dbReference>
<reference evidence="1" key="1">
    <citation type="submission" date="2017-04" db="EMBL/GenBank/DDBJ databases">
        <title>Unveiling RNA virosphere associated with marine microorganisms.</title>
        <authorList>
            <person name="Urayama S."/>
            <person name="Takaki Y."/>
            <person name="Nishi S."/>
            <person name="Yoshida Y."/>
            <person name="Deguchi S."/>
            <person name="Takai K."/>
            <person name="Nunoura T."/>
        </authorList>
    </citation>
    <scope>NUCLEOTIDE SEQUENCE</scope>
</reference>
<evidence type="ECO:0000313" key="1">
    <source>
        <dbReference type="EMBL" id="GBH22082.1"/>
    </source>
</evidence>
<dbReference type="SUPFAM" id="SSF56672">
    <property type="entry name" value="DNA/RNA polymerases"/>
    <property type="match status" value="1"/>
</dbReference>
<dbReference type="EMBL" id="BDQA01000606">
    <property type="protein sequence ID" value="GBH22082.1"/>
    <property type="molecule type" value="Genomic_RNA"/>
</dbReference>